<dbReference type="EC" id="6.1.1.1" evidence="1 8"/>
<dbReference type="InterPro" id="IPR014729">
    <property type="entry name" value="Rossmann-like_a/b/a_fold"/>
</dbReference>
<dbReference type="PANTHER" id="PTHR11766">
    <property type="entry name" value="TYROSYL-TRNA SYNTHETASE"/>
    <property type="match status" value="1"/>
</dbReference>
<keyword evidence="6 10" id="KW-0030">Aminoacyl-tRNA synthetase</keyword>
<dbReference type="NCBIfam" id="TIGR00234">
    <property type="entry name" value="tyrS"/>
    <property type="match status" value="1"/>
</dbReference>
<evidence type="ECO:0000256" key="4">
    <source>
        <dbReference type="ARBA" id="ARBA00022840"/>
    </source>
</evidence>
<dbReference type="PRINTS" id="PR01040">
    <property type="entry name" value="TRNASYNTHTYR"/>
</dbReference>
<comment type="caution">
    <text evidence="11">The sequence shown here is derived from an EMBL/GenBank/DDBJ whole genome shotgun (WGS) entry which is preliminary data.</text>
</comment>
<keyword evidence="9" id="KW-0694">RNA-binding</keyword>
<dbReference type="Gene3D" id="3.10.290.10">
    <property type="entry name" value="RNA-binding S4 domain"/>
    <property type="match status" value="1"/>
</dbReference>
<accession>A0A1G2MY78</accession>
<dbReference type="GO" id="GO:0003723">
    <property type="term" value="F:RNA binding"/>
    <property type="evidence" value="ECO:0007669"/>
    <property type="project" value="UniProtKB-KW"/>
</dbReference>
<keyword evidence="4 10" id="KW-0067">ATP-binding</keyword>
<protein>
    <recommendedName>
        <fullName evidence="1 8">Tyrosine--tRNA ligase</fullName>
        <ecNumber evidence="1 8">6.1.1.1</ecNumber>
    </recommendedName>
</protein>
<dbReference type="InterPro" id="IPR036986">
    <property type="entry name" value="S4_RNA-bd_sf"/>
</dbReference>
<keyword evidence="5 10" id="KW-0648">Protein biosynthesis</keyword>
<keyword evidence="2 10" id="KW-0436">Ligase</keyword>
<dbReference type="InterPro" id="IPR002307">
    <property type="entry name" value="Tyr-tRNA-ligase"/>
</dbReference>
<dbReference type="Pfam" id="PF00579">
    <property type="entry name" value="tRNA-synt_1b"/>
    <property type="match status" value="1"/>
</dbReference>
<dbReference type="SUPFAM" id="SSF55174">
    <property type="entry name" value="Alpha-L RNA-binding motif"/>
    <property type="match status" value="1"/>
</dbReference>
<evidence type="ECO:0000313" key="11">
    <source>
        <dbReference type="EMBL" id="OHA28733.1"/>
    </source>
</evidence>
<proteinExistence type="inferred from homology"/>
<reference evidence="11 12" key="1">
    <citation type="journal article" date="2016" name="Nat. Commun.">
        <title>Thousands of microbial genomes shed light on interconnected biogeochemical processes in an aquifer system.</title>
        <authorList>
            <person name="Anantharaman K."/>
            <person name="Brown C.T."/>
            <person name="Hug L.A."/>
            <person name="Sharon I."/>
            <person name="Castelle C.J."/>
            <person name="Probst A.J."/>
            <person name="Thomas B.C."/>
            <person name="Singh A."/>
            <person name="Wilkins M.J."/>
            <person name="Karaoz U."/>
            <person name="Brodie E.L."/>
            <person name="Williams K.H."/>
            <person name="Hubbard S.S."/>
            <person name="Banfield J.F."/>
        </authorList>
    </citation>
    <scope>NUCLEOTIDE SEQUENCE [LARGE SCALE GENOMIC DNA]</scope>
</reference>
<evidence type="ECO:0000256" key="9">
    <source>
        <dbReference type="PROSITE-ProRule" id="PRU00182"/>
    </source>
</evidence>
<name>A0A1G2MY78_9BACT</name>
<dbReference type="SUPFAM" id="SSF52374">
    <property type="entry name" value="Nucleotidylyl transferase"/>
    <property type="match status" value="1"/>
</dbReference>
<keyword evidence="3 10" id="KW-0547">Nucleotide-binding</keyword>
<dbReference type="Gene3D" id="1.10.240.10">
    <property type="entry name" value="Tyrosyl-Transfer RNA Synthetase"/>
    <property type="match status" value="1"/>
</dbReference>
<dbReference type="AlphaFoldDB" id="A0A1G2MY78"/>
<dbReference type="GO" id="GO:0006437">
    <property type="term" value="P:tyrosyl-tRNA aminoacylation"/>
    <property type="evidence" value="ECO:0007669"/>
    <property type="project" value="UniProtKB-UniRule"/>
</dbReference>
<dbReference type="InterPro" id="IPR024088">
    <property type="entry name" value="Tyr-tRNA-ligase_bac-type"/>
</dbReference>
<evidence type="ECO:0000256" key="5">
    <source>
        <dbReference type="ARBA" id="ARBA00022917"/>
    </source>
</evidence>
<comment type="catalytic activity">
    <reaction evidence="7">
        <text>tRNA(Tyr) + L-tyrosine + ATP = L-tyrosyl-tRNA(Tyr) + AMP + diphosphate + H(+)</text>
        <dbReference type="Rhea" id="RHEA:10220"/>
        <dbReference type="Rhea" id="RHEA-COMP:9706"/>
        <dbReference type="Rhea" id="RHEA-COMP:9707"/>
        <dbReference type="ChEBI" id="CHEBI:15378"/>
        <dbReference type="ChEBI" id="CHEBI:30616"/>
        <dbReference type="ChEBI" id="CHEBI:33019"/>
        <dbReference type="ChEBI" id="CHEBI:58315"/>
        <dbReference type="ChEBI" id="CHEBI:78442"/>
        <dbReference type="ChEBI" id="CHEBI:78536"/>
        <dbReference type="ChEBI" id="CHEBI:456215"/>
        <dbReference type="EC" id="6.1.1.1"/>
    </reaction>
</comment>
<dbReference type="STRING" id="1802315.A3F51_03100"/>
<evidence type="ECO:0000256" key="3">
    <source>
        <dbReference type="ARBA" id="ARBA00022741"/>
    </source>
</evidence>
<evidence type="ECO:0000256" key="10">
    <source>
        <dbReference type="RuleBase" id="RU363036"/>
    </source>
</evidence>
<dbReference type="PANTHER" id="PTHR11766:SF1">
    <property type="entry name" value="TYROSINE--TRNA LIGASE"/>
    <property type="match status" value="1"/>
</dbReference>
<evidence type="ECO:0000256" key="6">
    <source>
        <dbReference type="ARBA" id="ARBA00023146"/>
    </source>
</evidence>
<dbReference type="Gene3D" id="3.40.50.620">
    <property type="entry name" value="HUPs"/>
    <property type="match status" value="1"/>
</dbReference>
<evidence type="ECO:0000256" key="1">
    <source>
        <dbReference type="ARBA" id="ARBA00013160"/>
    </source>
</evidence>
<dbReference type="PROSITE" id="PS50889">
    <property type="entry name" value="S4"/>
    <property type="match status" value="1"/>
</dbReference>
<evidence type="ECO:0000256" key="7">
    <source>
        <dbReference type="ARBA" id="ARBA00048248"/>
    </source>
</evidence>
<evidence type="ECO:0000313" key="12">
    <source>
        <dbReference type="Proteomes" id="UP000178089"/>
    </source>
</evidence>
<dbReference type="GO" id="GO:0005524">
    <property type="term" value="F:ATP binding"/>
    <property type="evidence" value="ECO:0007669"/>
    <property type="project" value="UniProtKB-KW"/>
</dbReference>
<dbReference type="EMBL" id="MHRT01000010">
    <property type="protein sequence ID" value="OHA28733.1"/>
    <property type="molecule type" value="Genomic_DNA"/>
</dbReference>
<comment type="similarity">
    <text evidence="10">Belongs to the class-I aminoacyl-tRNA synthetase family.</text>
</comment>
<dbReference type="Proteomes" id="UP000178089">
    <property type="component" value="Unassembled WGS sequence"/>
</dbReference>
<sequence>MKTIVDKARIEEMFVRGTVMEAFPSKEKLMDRLLSGERIKIYYGLDPTHTAIHLGHAKNLIFLEELRQLGHEVVVLFGDFTAMIGDPTSKAVARKQLTADEVKMNMTTWVGQIRPLIDFDDAENPATIAHNSEWLSKLSFADVVNLASNFTVQQMLERDMFEKRLKDNVPIHVHEFMYPLMQGYDSVAMDVDAELCGTDQIFNALAGRTLLKRFKNKDKFVIALNLIANPKTGELMSKSNGTGVFIDQGASKLFGAIMALPDPMIEPLFLNCTRIPMSEKDGLMAAGPRSAKARVAFDIVKRLHGEKSASDAEKDFENTFSKGGVPEDIQEVHFSQIEPLSEALVKAGVIPSKAEWRRLIEGGGIKTEDDTKIIDVNFMPKETMVLKIGKRRFVRVVLN</sequence>
<organism evidence="11 12">
    <name type="scientific">Candidatus Taylorbacteria bacterium RIFCSPHIGHO2_12_FULL_45_16</name>
    <dbReference type="NCBI Taxonomy" id="1802315"/>
    <lineage>
        <taxon>Bacteria</taxon>
        <taxon>Candidatus Tayloriibacteriota</taxon>
    </lineage>
</organism>
<dbReference type="GO" id="GO:0004831">
    <property type="term" value="F:tyrosine-tRNA ligase activity"/>
    <property type="evidence" value="ECO:0007669"/>
    <property type="project" value="UniProtKB-UniRule"/>
</dbReference>
<gene>
    <name evidence="11" type="ORF">A3F51_03100</name>
</gene>
<dbReference type="InterPro" id="IPR002305">
    <property type="entry name" value="aa-tRNA-synth_Ic"/>
</dbReference>
<evidence type="ECO:0000256" key="2">
    <source>
        <dbReference type="ARBA" id="ARBA00022598"/>
    </source>
</evidence>
<evidence type="ECO:0000256" key="8">
    <source>
        <dbReference type="NCBIfam" id="TIGR00234"/>
    </source>
</evidence>
<dbReference type="GO" id="GO:0005829">
    <property type="term" value="C:cytosol"/>
    <property type="evidence" value="ECO:0007669"/>
    <property type="project" value="TreeGrafter"/>
</dbReference>